<dbReference type="SUPFAM" id="SSF49899">
    <property type="entry name" value="Concanavalin A-like lectins/glucanases"/>
    <property type="match status" value="1"/>
</dbReference>
<dbReference type="PROSITE" id="PS50197">
    <property type="entry name" value="BEACH"/>
    <property type="match status" value="1"/>
</dbReference>
<gene>
    <name evidence="4" type="ORF">LODBEIA_P06890</name>
</gene>
<sequence>MCASHGIMDHGDPQATSYSKLLNESLAQESDLDLGALLTWIRNQNTVDADDDYDTVPCSILEDAYTAMSLQLNLRIKNLRHLSTLVGEFLERLGAEEEDFCLDSLSASGWVGQLRRLIVCLFKEGGDFKSYNMLLRALRSSNQLARLVILDLMNRICNDNPKFFPFMICSQQVNFPFKNSITDSFTIYTWFRVESTNHWEETITICTLTCSDPSTEQNNTIFKVQLLNLEQVAVVIENPRTKSRSRFSFNHIFSFAGEQQQQQMMMVQLVLIYNRSTLSLYLNGQHSESIPCAGLSKESITWNKISIGCDLEDKDARLMIRNMTLLRCSLSREWILVLFYLGAEYNWDFKDMDKDSVKGLVNRLTKTDLMEVSKNLMAFRNGGSPTLAKAKASSNTTSNRLGQERCGAGDKGRRIPVAGKFLDPTFIVDTLSRVKEDSVLFDSNELLRHLMQRQKGFASTAGNQFSVHVPMAFYDAIRVTGTPNVILDVINQAIHNPEVQLRDSIIFSGLNLLLSLSVCNWRLRDDFVAQQGYGIVSVLMHKFKSVNPSLTLDLSPFLQKPSGMFDRGEANLLDVFLKYSLSGLNNPYQFAISNPVCFKHLLLDFSLYQESGMMAHLFGRIEDLLEHSKFQTQNTSELKSMKLARKVFHYLKSPTAKVGDKTIDDPLKSQLLSILESILEQDPSYDTIHSATAFIVFALHNPEASSSYGILTLEAITNHLCRPTTPIKTLRRFSRWITIQWLLVLFDTKIDVVVFCGVKILTRLLKTLNSVLIKRFFITNHGLDILTETLKPWWNSDCILELIFLSSFAANSQRPERGTVYRSRSTSTSTDSICFPELILLANNLILNSMYSLSSSTGNLMGSNPSTPSNGDTSAQKVCLENDVLSRINTYIGWIQNYGVIEKMIGEKDFMESLVELLGFLKLGNSWFDDETQSNIKDTQERMVSVLVDSYVSSLSSTKFETSLKKLSDFAIKVLCEMVFPGIFRTVTEELVANDKASIPKERRFWSNVSELLSTFHGELISQDFSISSSTLNSYIICLCSFVESNPNSSGRMKQILGECIMLNLSKLVSEPCPLGETFTDFIKELLYRQVIITDKNVLGDDKVAALLQLLLGLNLTQAEPNQRRLELSFGLLRSICLLRQNDTPNIIKSIDLDDILLDEFFTNLTSRNDVDTLQKLKKYPPFVKALSKSVQTIKTEVLKKELKRVSDIIKVALHNGGRLGQMNSIYIKACEKDCQMLKAQEVTSELASYNKNSRARKDRAANWTRALHSCVTESSRIYDPMWAHTYVLDYIENANRMRKRLVVEDLLPDSEKLDYEMDIPLKEVANMADSLDEYDYGYDFANISGTLQELSLSSDNGGSREPLPQGLAVDENEPLEGNASEDKNKRVSSSMFVGDHIVSLWNVSQINGLVPAESLLILGSTHLYLFENYFLGEDGNVLDITEAPAELRDPILRLVNSQTKIENESKPILHRMKSWDLTKFSAISKRQFLLRDNAFEMFFSDGATVLTTCISRKERDVIYSKLKSVATGKGINVDLAKVLSSNAGWTFDNAFSTKLVNAFSSGMAPAPSYVPATKKWKRGEMSNFDYLMIINTLAGRTFNDLTQYPVFPWVLSDYSSTTLDLSNPRTFRDLSKPMGAQTEKRASQFKERFDALNSFDDHSIPAFHYGTHYSSAMIVTSYLIRLKPFVHSYLLLQGGKFDHADRLFNSIEKAWLSASRDNSTDVRELTPEFFCLPEFLTNANQFDFGLLQNGSSVNNVELPPWACNDPHIFIAKNREALESPYVSANLHSWIDLIFGFKQDGAEAINALNVFHHSSYNGAIDLDNIDNEMEKKAAIGMINNFGQTPSKVFDKPHVMRDVLNLPNLYLTDQPSGKVPAHVVFESKSNSPMLKLEKTSGNDKAKWVGRPTLVSGEDGLLIRKSKRSNSCGGTLVINEKLFIDIHPSDITAMRQIGNRTFLIGGEEGLISAWKCTNDQRMTVENEATLRGHFSPVADIASSKSFGVGASIDSEGHAIVWDLTRFAFMHKLDACVTESLFSNFNTVAISDDSGYIATLVGSDKEALLQIFSLNGTRLLSKTFGGAGGAMLVAFGESDEDTNGQSGESTASSTHPYWSNEVLAIANGKTVEIFEIVCDSSWTLKRIQKLDTVFENIAGQISALRLFKCSKSDNDDCLVRGALKVVVGDTAGKVYSL</sequence>
<protein>
    <submittedName>
        <fullName evidence="4">Uncharacterized protein</fullName>
    </submittedName>
</protein>
<dbReference type="InterPro" id="IPR036322">
    <property type="entry name" value="WD40_repeat_dom_sf"/>
</dbReference>
<name>A0ABP0ZJJ0_9ASCO</name>
<dbReference type="Gene3D" id="1.10.1540.10">
    <property type="entry name" value="BEACH domain"/>
    <property type="match status" value="1"/>
</dbReference>
<dbReference type="InterPro" id="IPR011993">
    <property type="entry name" value="PH-like_dom_sf"/>
</dbReference>
<feature type="region of interest" description="Disordered" evidence="1">
    <location>
        <begin position="1352"/>
        <end position="1384"/>
    </location>
</feature>
<dbReference type="Proteomes" id="UP001497383">
    <property type="component" value="Chromosome 1"/>
</dbReference>
<feature type="compositionally biased region" description="Polar residues" evidence="1">
    <location>
        <begin position="392"/>
        <end position="401"/>
    </location>
</feature>
<feature type="domain" description="BEACH-type PH" evidence="3">
    <location>
        <begin position="1393"/>
        <end position="1524"/>
    </location>
</feature>
<dbReference type="InterPro" id="IPR015943">
    <property type="entry name" value="WD40/YVTN_repeat-like_dom_sf"/>
</dbReference>
<dbReference type="Gene3D" id="2.30.29.30">
    <property type="entry name" value="Pleckstrin-homology domain (PH domain)/Phosphotyrosine-binding domain (PTB)"/>
    <property type="match status" value="1"/>
</dbReference>
<dbReference type="Pfam" id="PF14844">
    <property type="entry name" value="PH_BEACH"/>
    <property type="match status" value="1"/>
</dbReference>
<dbReference type="InterPro" id="IPR050865">
    <property type="entry name" value="BEACH_Domain"/>
</dbReference>
<dbReference type="PANTHER" id="PTHR13743">
    <property type="entry name" value="BEIGE/BEACH-RELATED"/>
    <property type="match status" value="1"/>
</dbReference>
<dbReference type="SUPFAM" id="SSF50978">
    <property type="entry name" value="WD40 repeat-like"/>
    <property type="match status" value="1"/>
</dbReference>
<dbReference type="EMBL" id="OZ022405">
    <property type="protein sequence ID" value="CAK9436131.1"/>
    <property type="molecule type" value="Genomic_DNA"/>
</dbReference>
<evidence type="ECO:0000259" key="3">
    <source>
        <dbReference type="PROSITE" id="PS51783"/>
    </source>
</evidence>
<dbReference type="PANTHER" id="PTHR13743:SF123">
    <property type="entry name" value="PROTEIN FAN"/>
    <property type="match status" value="1"/>
</dbReference>
<dbReference type="InterPro" id="IPR013320">
    <property type="entry name" value="ConA-like_dom_sf"/>
</dbReference>
<organism evidence="4 5">
    <name type="scientific">Lodderomyces beijingensis</name>
    <dbReference type="NCBI Taxonomy" id="1775926"/>
    <lineage>
        <taxon>Eukaryota</taxon>
        <taxon>Fungi</taxon>
        <taxon>Dikarya</taxon>
        <taxon>Ascomycota</taxon>
        <taxon>Saccharomycotina</taxon>
        <taxon>Pichiomycetes</taxon>
        <taxon>Debaryomycetaceae</taxon>
        <taxon>Candida/Lodderomyces clade</taxon>
        <taxon>Lodderomyces</taxon>
    </lineage>
</organism>
<accession>A0ABP0ZJJ0</accession>
<keyword evidence="5" id="KW-1185">Reference proteome</keyword>
<evidence type="ECO:0000313" key="4">
    <source>
        <dbReference type="EMBL" id="CAK9436131.1"/>
    </source>
</evidence>
<dbReference type="Gene3D" id="2.130.10.10">
    <property type="entry name" value="YVTN repeat-like/Quinoprotein amine dehydrogenase"/>
    <property type="match status" value="1"/>
</dbReference>
<evidence type="ECO:0000313" key="5">
    <source>
        <dbReference type="Proteomes" id="UP001497383"/>
    </source>
</evidence>
<dbReference type="Pfam" id="PF02138">
    <property type="entry name" value="Beach"/>
    <property type="match status" value="1"/>
</dbReference>
<dbReference type="SMART" id="SM01026">
    <property type="entry name" value="Beach"/>
    <property type="match status" value="1"/>
</dbReference>
<dbReference type="SUPFAM" id="SSF81837">
    <property type="entry name" value="BEACH domain"/>
    <property type="match status" value="1"/>
</dbReference>
<dbReference type="PROSITE" id="PS51783">
    <property type="entry name" value="PH_BEACH"/>
    <property type="match status" value="1"/>
</dbReference>
<dbReference type="SUPFAM" id="SSF50729">
    <property type="entry name" value="PH domain-like"/>
    <property type="match status" value="1"/>
</dbReference>
<reference evidence="4 5" key="1">
    <citation type="submission" date="2024-03" db="EMBL/GenBank/DDBJ databases">
        <authorList>
            <person name="Brejova B."/>
        </authorList>
    </citation>
    <scope>NUCLEOTIDE SEQUENCE [LARGE SCALE GENOMIC DNA]</scope>
    <source>
        <strain evidence="4 5">CBS 14171</strain>
    </source>
</reference>
<dbReference type="InterPro" id="IPR036372">
    <property type="entry name" value="BEACH_dom_sf"/>
</dbReference>
<feature type="region of interest" description="Disordered" evidence="1">
    <location>
        <begin position="387"/>
        <end position="408"/>
    </location>
</feature>
<evidence type="ECO:0000259" key="2">
    <source>
        <dbReference type="PROSITE" id="PS50197"/>
    </source>
</evidence>
<dbReference type="InterPro" id="IPR023362">
    <property type="entry name" value="PH-BEACH_dom"/>
</dbReference>
<feature type="domain" description="BEACH" evidence="2">
    <location>
        <begin position="1562"/>
        <end position="1856"/>
    </location>
</feature>
<dbReference type="InterPro" id="IPR000409">
    <property type="entry name" value="BEACH_dom"/>
</dbReference>
<dbReference type="RefSeq" id="XP_066827627.1">
    <property type="nucleotide sequence ID" value="XM_066976636.1"/>
</dbReference>
<dbReference type="GeneID" id="92205885"/>
<dbReference type="CDD" id="cd06071">
    <property type="entry name" value="Beach"/>
    <property type="match status" value="1"/>
</dbReference>
<proteinExistence type="predicted"/>
<evidence type="ECO:0000256" key="1">
    <source>
        <dbReference type="SAM" id="MobiDB-lite"/>
    </source>
</evidence>